<dbReference type="Proteomes" id="UP000188532">
    <property type="component" value="Unassembled WGS sequence"/>
</dbReference>
<proteinExistence type="predicted"/>
<sequence length="42" mass="4675">MTQLNAAVEIWPTAAIVEVKLNPRWQQPHRGTPLALGQRLAV</sequence>
<gene>
    <name evidence="1" type="ORF">BZL29_4649</name>
</gene>
<reference evidence="1 2" key="1">
    <citation type="submission" date="2017-02" db="EMBL/GenBank/DDBJ databases">
        <title>Complete genome sequences of Mycobacterium kansasii strains isolated from rhesus macaques.</title>
        <authorList>
            <person name="Panda A."/>
            <person name="Nagaraj S."/>
            <person name="Zhao X."/>
            <person name="Tettelin H."/>
            <person name="Detolla L.J."/>
        </authorList>
    </citation>
    <scope>NUCLEOTIDE SEQUENCE [LARGE SCALE GENOMIC DNA]</scope>
    <source>
        <strain evidence="1 2">11-3469</strain>
    </source>
</reference>
<dbReference type="AlphaFoldDB" id="A0A1V3X6R2"/>
<dbReference type="EMBL" id="MVBN01000004">
    <property type="protein sequence ID" value="OOK74830.1"/>
    <property type="molecule type" value="Genomic_DNA"/>
</dbReference>
<evidence type="ECO:0000313" key="2">
    <source>
        <dbReference type="Proteomes" id="UP000188532"/>
    </source>
</evidence>
<name>A0A1V3X6R2_MYCKA</name>
<protein>
    <submittedName>
        <fullName evidence="1">Uncharacterized protein</fullName>
    </submittedName>
</protein>
<organism evidence="1 2">
    <name type="scientific">Mycobacterium kansasii</name>
    <dbReference type="NCBI Taxonomy" id="1768"/>
    <lineage>
        <taxon>Bacteria</taxon>
        <taxon>Bacillati</taxon>
        <taxon>Actinomycetota</taxon>
        <taxon>Actinomycetes</taxon>
        <taxon>Mycobacteriales</taxon>
        <taxon>Mycobacteriaceae</taxon>
        <taxon>Mycobacterium</taxon>
    </lineage>
</organism>
<evidence type="ECO:0000313" key="1">
    <source>
        <dbReference type="EMBL" id="OOK74830.1"/>
    </source>
</evidence>
<accession>A0A1V3X6R2</accession>
<comment type="caution">
    <text evidence="1">The sequence shown here is derived from an EMBL/GenBank/DDBJ whole genome shotgun (WGS) entry which is preliminary data.</text>
</comment>